<dbReference type="Proteomes" id="UP001237642">
    <property type="component" value="Unassembled WGS sequence"/>
</dbReference>
<evidence type="ECO:0000313" key="7">
    <source>
        <dbReference type="Proteomes" id="UP001237642"/>
    </source>
</evidence>
<dbReference type="InterPro" id="IPR013955">
    <property type="entry name" value="Rep_factor-A_C"/>
</dbReference>
<dbReference type="PANTHER" id="PTHR47165:SF4">
    <property type="entry name" value="OS03G0429900 PROTEIN"/>
    <property type="match status" value="1"/>
</dbReference>
<dbReference type="SUPFAM" id="SSF50249">
    <property type="entry name" value="Nucleic acid-binding proteins"/>
    <property type="match status" value="3"/>
</dbReference>
<feature type="domain" description="Replication factor A C-terminal" evidence="4">
    <location>
        <begin position="286"/>
        <end position="415"/>
    </location>
</feature>
<proteinExistence type="predicted"/>
<dbReference type="PANTHER" id="PTHR47165">
    <property type="entry name" value="OS03G0429900 PROTEIN"/>
    <property type="match status" value="1"/>
</dbReference>
<dbReference type="Pfam" id="PF16900">
    <property type="entry name" value="REPA_OB_2"/>
    <property type="match status" value="1"/>
</dbReference>
<evidence type="ECO:0000313" key="6">
    <source>
        <dbReference type="EMBL" id="KAK1387265.1"/>
    </source>
</evidence>
<evidence type="ECO:0000256" key="1">
    <source>
        <dbReference type="ARBA" id="ARBA00023125"/>
    </source>
</evidence>
<gene>
    <name evidence="6" type="ORF">POM88_015443</name>
</gene>
<accession>A0AAD8INQ3</accession>
<dbReference type="Pfam" id="PF02721">
    <property type="entry name" value="DUF223"/>
    <property type="match status" value="1"/>
</dbReference>
<reference evidence="6" key="1">
    <citation type="submission" date="2023-02" db="EMBL/GenBank/DDBJ databases">
        <title>Genome of toxic invasive species Heracleum sosnowskyi carries increased number of genes despite the absence of recent whole-genome duplications.</title>
        <authorList>
            <person name="Schelkunov M."/>
            <person name="Shtratnikova V."/>
            <person name="Makarenko M."/>
            <person name="Klepikova A."/>
            <person name="Omelchenko D."/>
            <person name="Novikova G."/>
            <person name="Obukhova E."/>
            <person name="Bogdanov V."/>
            <person name="Penin A."/>
            <person name="Logacheva M."/>
        </authorList>
    </citation>
    <scope>NUCLEOTIDE SEQUENCE</scope>
    <source>
        <strain evidence="6">Hsosn_3</strain>
        <tissue evidence="6">Leaf</tissue>
    </source>
</reference>
<feature type="region of interest" description="Disordered" evidence="2">
    <location>
        <begin position="422"/>
        <end position="456"/>
    </location>
</feature>
<dbReference type="GO" id="GO:0003677">
    <property type="term" value="F:DNA binding"/>
    <property type="evidence" value="ECO:0007669"/>
    <property type="project" value="UniProtKB-KW"/>
</dbReference>
<feature type="domain" description="Replication protein A OB" evidence="5">
    <location>
        <begin position="138"/>
        <end position="231"/>
    </location>
</feature>
<evidence type="ECO:0000256" key="2">
    <source>
        <dbReference type="SAM" id="MobiDB-lite"/>
    </source>
</evidence>
<evidence type="ECO:0000259" key="4">
    <source>
        <dbReference type="Pfam" id="PF08646"/>
    </source>
</evidence>
<dbReference type="InterPro" id="IPR012340">
    <property type="entry name" value="NA-bd_OB-fold"/>
</dbReference>
<comment type="caution">
    <text evidence="6">The sequence shown here is derived from an EMBL/GenBank/DDBJ whole genome shotgun (WGS) entry which is preliminary data.</text>
</comment>
<dbReference type="Pfam" id="PF08646">
    <property type="entry name" value="Rep_fac-A_C"/>
    <property type="match status" value="1"/>
</dbReference>
<protein>
    <recommendedName>
        <fullName evidence="8">Replication factor A C-terminal domain-containing protein</fullName>
    </recommendedName>
</protein>
<dbReference type="CDD" id="cd04481">
    <property type="entry name" value="RPA1_DBD_B_like"/>
    <property type="match status" value="1"/>
</dbReference>
<organism evidence="6 7">
    <name type="scientific">Heracleum sosnowskyi</name>
    <dbReference type="NCBI Taxonomy" id="360622"/>
    <lineage>
        <taxon>Eukaryota</taxon>
        <taxon>Viridiplantae</taxon>
        <taxon>Streptophyta</taxon>
        <taxon>Embryophyta</taxon>
        <taxon>Tracheophyta</taxon>
        <taxon>Spermatophyta</taxon>
        <taxon>Magnoliopsida</taxon>
        <taxon>eudicotyledons</taxon>
        <taxon>Gunneridae</taxon>
        <taxon>Pentapetalae</taxon>
        <taxon>asterids</taxon>
        <taxon>campanulids</taxon>
        <taxon>Apiales</taxon>
        <taxon>Apiaceae</taxon>
        <taxon>Apioideae</taxon>
        <taxon>apioid superclade</taxon>
        <taxon>Tordylieae</taxon>
        <taxon>Tordyliinae</taxon>
        <taxon>Heracleum</taxon>
    </lineage>
</organism>
<evidence type="ECO:0008006" key="8">
    <source>
        <dbReference type="Google" id="ProtNLM"/>
    </source>
</evidence>
<dbReference type="EMBL" id="JAUIZM010000004">
    <property type="protein sequence ID" value="KAK1387265.1"/>
    <property type="molecule type" value="Genomic_DNA"/>
</dbReference>
<keyword evidence="1" id="KW-0238">DNA-binding</keyword>
<feature type="domain" description="Replication protein A 70 kDa DNA-binding subunit B/D first OB fold" evidence="3">
    <location>
        <begin position="6"/>
        <end position="110"/>
    </location>
</feature>
<dbReference type="Gene3D" id="2.40.50.140">
    <property type="entry name" value="Nucleic acid-binding proteins"/>
    <property type="match status" value="3"/>
</dbReference>
<dbReference type="InterPro" id="IPR003871">
    <property type="entry name" value="RFA1B/D_OB_1st"/>
</dbReference>
<evidence type="ECO:0000259" key="3">
    <source>
        <dbReference type="Pfam" id="PF02721"/>
    </source>
</evidence>
<dbReference type="AlphaFoldDB" id="A0AAD8INQ3"/>
<keyword evidence="7" id="KW-1185">Reference proteome</keyword>
<name>A0AAD8INQ3_9APIA</name>
<dbReference type="InterPro" id="IPR031657">
    <property type="entry name" value="REPA_OB_2"/>
</dbReference>
<feature type="compositionally biased region" description="Basic and acidic residues" evidence="2">
    <location>
        <begin position="432"/>
        <end position="447"/>
    </location>
</feature>
<reference evidence="6" key="2">
    <citation type="submission" date="2023-05" db="EMBL/GenBank/DDBJ databases">
        <authorList>
            <person name="Schelkunov M.I."/>
        </authorList>
    </citation>
    <scope>NUCLEOTIDE SEQUENCE</scope>
    <source>
        <strain evidence="6">Hsosn_3</strain>
        <tissue evidence="6">Leaf</tissue>
    </source>
</reference>
<sequence length="498" mass="57345">MSLNKYEVFTNIDTTTFNWSCIVRAQRIWKGINKQTQQCWGVNIIFLDDSNNRLHAFMSTKNAEKLPEEIIEGQIYVLSNFKVKQYLGHETYRPLRCDQHIYFTEHTTLLKDSSPPLQIEQYAFDLFALEEVEKNADNNRFLIDVAGIVGTIPRLVSTTKNNIETKRLMFHITDGRSTVNVTLFNELAEKYENAFETEGTEPVVIIIAAAKIHNYEGKVNLTNFPATTIYVNPNHPCVEEIKNNYKEMTTFDISSDDEQQENQFLSVADIKALGIDFIEKDVMTELTVKRMDEKAAWYYARCAKCNIEVIHQDGRYKCRKCNRVIPHPDKRFRVFTYCSDNTGCIGIIIPDSEVRKMINKTVFDIQAEYTEEPVIEPFPAELKQFQHKVYKFIITISEENIKNGCTVYNASKLDNAIEKSGNFSPQTTMLPTHEDNSSMNETDKCIHPNETPTTANSTNMKLRARKSTSPLAFNVDEALGKRHYKIIKKEKVTLARTL</sequence>
<evidence type="ECO:0000259" key="5">
    <source>
        <dbReference type="Pfam" id="PF16900"/>
    </source>
</evidence>